<dbReference type="Proteomes" id="UP000199256">
    <property type="component" value="Unassembled WGS sequence"/>
</dbReference>
<keyword evidence="2" id="KW-1185">Reference proteome</keyword>
<name>A0A1H7G9B9_9GAMM</name>
<evidence type="ECO:0000313" key="2">
    <source>
        <dbReference type="Proteomes" id="UP000199256"/>
    </source>
</evidence>
<organism evidence="1 2">
    <name type="scientific">Ectothiorhodospira marina</name>
    <dbReference type="NCBI Taxonomy" id="1396821"/>
    <lineage>
        <taxon>Bacteria</taxon>
        <taxon>Pseudomonadati</taxon>
        <taxon>Pseudomonadota</taxon>
        <taxon>Gammaproteobacteria</taxon>
        <taxon>Chromatiales</taxon>
        <taxon>Ectothiorhodospiraceae</taxon>
        <taxon>Ectothiorhodospira</taxon>
    </lineage>
</organism>
<evidence type="ECO:0000313" key="1">
    <source>
        <dbReference type="EMBL" id="SEK34873.1"/>
    </source>
</evidence>
<protein>
    <submittedName>
        <fullName evidence="1">Uncharacterized protein</fullName>
    </submittedName>
</protein>
<reference evidence="2" key="1">
    <citation type="submission" date="2016-10" db="EMBL/GenBank/DDBJ databases">
        <authorList>
            <person name="Varghese N."/>
            <person name="Submissions S."/>
        </authorList>
    </citation>
    <scope>NUCLEOTIDE SEQUENCE [LARGE SCALE GENOMIC DNA]</scope>
    <source>
        <strain evidence="2">DSM 241</strain>
    </source>
</reference>
<gene>
    <name evidence="1" type="ORF">SAMN05444515_101477</name>
</gene>
<dbReference type="EMBL" id="FOAA01000001">
    <property type="protein sequence ID" value="SEK34873.1"/>
    <property type="molecule type" value="Genomic_DNA"/>
</dbReference>
<accession>A0A1H7G9B9</accession>
<dbReference type="AlphaFoldDB" id="A0A1H7G9B9"/>
<proteinExistence type="predicted"/>
<sequence>MLVVGCLIIDDQYAAPTAGQGIARDMRHIVALGMRNQALEDVPDGLDVDLEAAVRGRLGSVEGAGKRSLVGMMLVECGSRMLSAAESSPRCKCP</sequence>
<dbReference type="STRING" id="1396821.SAMN05444515_101477"/>